<dbReference type="NCBIfam" id="TIGR03083">
    <property type="entry name" value="maleylpyruvate isomerase family mycothiol-dependent enzyme"/>
    <property type="match status" value="1"/>
</dbReference>
<gene>
    <name evidence="1" type="ORF">VSH64_34010</name>
</gene>
<name>A0ABZ1I2F3_9PSEU</name>
<dbReference type="EMBL" id="CP142149">
    <property type="protein sequence ID" value="WSE27835.1"/>
    <property type="molecule type" value="Genomic_DNA"/>
</dbReference>
<sequence>MGLAADERQALSALFEQVGPDAPTLCEGWTTRDLAAHLIVREHRIDASPGIMLPAFAGHTKRVQDGYAAKPWPALIDQVRRGPSWYWPAAIGPLNELTNGAEFLVHHEDVIRAQPGWEPRPADPARDEAAWRFARQSAKLNLRKSPVGVVLRHTDGRTAQAKSGTPSVTVTGDPIDLLLFVFGRSAVHLKFDGDSAAIERLQAASFGM</sequence>
<accession>A0ABZ1I2F3</accession>
<protein>
    <submittedName>
        <fullName evidence="1">TIGR03085 family metal-binding protein</fullName>
    </submittedName>
</protein>
<keyword evidence="2" id="KW-1185">Reference proteome</keyword>
<evidence type="ECO:0000313" key="2">
    <source>
        <dbReference type="Proteomes" id="UP001330812"/>
    </source>
</evidence>
<dbReference type="InterPro" id="IPR034660">
    <property type="entry name" value="DinB/YfiT-like"/>
</dbReference>
<organism evidence="1 2">
    <name type="scientific">Amycolatopsis rhabdoformis</name>
    <dbReference type="NCBI Taxonomy" id="1448059"/>
    <lineage>
        <taxon>Bacteria</taxon>
        <taxon>Bacillati</taxon>
        <taxon>Actinomycetota</taxon>
        <taxon>Actinomycetes</taxon>
        <taxon>Pseudonocardiales</taxon>
        <taxon>Pseudonocardiaceae</taxon>
        <taxon>Amycolatopsis</taxon>
    </lineage>
</organism>
<evidence type="ECO:0000313" key="1">
    <source>
        <dbReference type="EMBL" id="WSE27835.1"/>
    </source>
</evidence>
<dbReference type="InterPro" id="IPR017519">
    <property type="entry name" value="CHP03085"/>
</dbReference>
<dbReference type="Proteomes" id="UP001330812">
    <property type="component" value="Chromosome"/>
</dbReference>
<proteinExistence type="predicted"/>
<dbReference type="SUPFAM" id="SSF109854">
    <property type="entry name" value="DinB/YfiT-like putative metalloenzymes"/>
    <property type="match status" value="1"/>
</dbReference>
<dbReference type="Gene3D" id="1.20.120.450">
    <property type="entry name" value="dinb family like domain"/>
    <property type="match status" value="1"/>
</dbReference>
<dbReference type="InterPro" id="IPR017517">
    <property type="entry name" value="Maleyloyr_isom"/>
</dbReference>
<dbReference type="RefSeq" id="WP_326566840.1">
    <property type="nucleotide sequence ID" value="NZ_CP142149.1"/>
</dbReference>
<reference evidence="1 2" key="1">
    <citation type="journal article" date="2015" name="Int. J. Syst. Evol. Microbiol.">
        <title>Amycolatopsis rhabdoformis sp. nov., an actinomycete isolated from a tropical forest soil.</title>
        <authorList>
            <person name="Souza W.R."/>
            <person name="Silva R.E."/>
            <person name="Goodfellow M."/>
            <person name="Busarakam K."/>
            <person name="Figueiro F.S."/>
            <person name="Ferreira D."/>
            <person name="Rodrigues-Filho E."/>
            <person name="Moraes L.A.B."/>
            <person name="Zucchi T.D."/>
        </authorList>
    </citation>
    <scope>NUCLEOTIDE SEQUENCE [LARGE SCALE GENOMIC DNA]</scope>
    <source>
        <strain evidence="1 2">NCIMB 14900</strain>
    </source>
</reference>
<dbReference type="NCBIfam" id="TIGR03085">
    <property type="entry name" value="TIGR03085 family metal-binding protein"/>
    <property type="match status" value="1"/>
</dbReference>